<feature type="region of interest" description="Disordered" evidence="1">
    <location>
        <begin position="98"/>
        <end position="122"/>
    </location>
</feature>
<organism evidence="2 3">
    <name type="scientific">Ensete ventricosum</name>
    <name type="common">Abyssinian banana</name>
    <name type="synonym">Musa ensete</name>
    <dbReference type="NCBI Taxonomy" id="4639"/>
    <lineage>
        <taxon>Eukaryota</taxon>
        <taxon>Viridiplantae</taxon>
        <taxon>Streptophyta</taxon>
        <taxon>Embryophyta</taxon>
        <taxon>Tracheophyta</taxon>
        <taxon>Spermatophyta</taxon>
        <taxon>Magnoliopsida</taxon>
        <taxon>Liliopsida</taxon>
        <taxon>Zingiberales</taxon>
        <taxon>Musaceae</taxon>
        <taxon>Ensete</taxon>
    </lineage>
</organism>
<dbReference type="PANTHER" id="PTHR37182:SF2">
    <property type="entry name" value="F24J8.11 PROTEIN"/>
    <property type="match status" value="1"/>
</dbReference>
<dbReference type="PANTHER" id="PTHR37182">
    <property type="entry name" value="F24J8.11 PROTEIN"/>
    <property type="match status" value="1"/>
</dbReference>
<feature type="region of interest" description="Disordered" evidence="1">
    <location>
        <begin position="1"/>
        <end position="29"/>
    </location>
</feature>
<sequence length="122" mass="13126">MAHSLPLLPRPTSPPSSPATQRVPRRQHLAEPQFGDAAVRFHRRRQLIYGLVAVGVACSVAPQGAHAVKRRPSPPPPPEEKVDPNVSGVVAKVLASKKRKEAMKEAVAKLREQGKSINGPSP</sequence>
<evidence type="ECO:0000313" key="2">
    <source>
        <dbReference type="EMBL" id="RRT64870.1"/>
    </source>
</evidence>
<dbReference type="Proteomes" id="UP000287651">
    <property type="component" value="Unassembled WGS sequence"/>
</dbReference>
<dbReference type="EMBL" id="AMZH03006024">
    <property type="protein sequence ID" value="RRT64870.1"/>
    <property type="molecule type" value="Genomic_DNA"/>
</dbReference>
<gene>
    <name evidence="2" type="ORF">B296_00015311</name>
</gene>
<protein>
    <submittedName>
        <fullName evidence="2">Uncharacterized protein</fullName>
    </submittedName>
</protein>
<accession>A0A426ZLN1</accession>
<name>A0A426ZLN1_ENSVE</name>
<feature type="region of interest" description="Disordered" evidence="1">
    <location>
        <begin position="64"/>
        <end position="85"/>
    </location>
</feature>
<dbReference type="AlphaFoldDB" id="A0A426ZLN1"/>
<feature type="compositionally biased region" description="Basic and acidic residues" evidence="1">
    <location>
        <begin position="102"/>
        <end position="114"/>
    </location>
</feature>
<evidence type="ECO:0000313" key="3">
    <source>
        <dbReference type="Proteomes" id="UP000287651"/>
    </source>
</evidence>
<reference evidence="2 3" key="1">
    <citation type="journal article" date="2014" name="Agronomy (Basel)">
        <title>A Draft Genome Sequence for Ensete ventricosum, the Drought-Tolerant Tree Against Hunger.</title>
        <authorList>
            <person name="Harrison J."/>
            <person name="Moore K.A."/>
            <person name="Paszkiewicz K."/>
            <person name="Jones T."/>
            <person name="Grant M."/>
            <person name="Ambacheew D."/>
            <person name="Muzemil S."/>
            <person name="Studholme D.J."/>
        </authorList>
    </citation>
    <scope>NUCLEOTIDE SEQUENCE [LARGE SCALE GENOMIC DNA]</scope>
</reference>
<proteinExistence type="predicted"/>
<comment type="caution">
    <text evidence="2">The sequence shown here is derived from an EMBL/GenBank/DDBJ whole genome shotgun (WGS) entry which is preliminary data.</text>
</comment>
<feature type="compositionally biased region" description="Pro residues" evidence="1">
    <location>
        <begin position="8"/>
        <end position="17"/>
    </location>
</feature>
<evidence type="ECO:0000256" key="1">
    <source>
        <dbReference type="SAM" id="MobiDB-lite"/>
    </source>
</evidence>